<comment type="similarity">
    <text evidence="5 6">Belongs to the FtsA/MreB family.</text>
</comment>
<evidence type="ECO:0000256" key="5">
    <source>
        <dbReference type="HAMAP-Rule" id="MF_02033"/>
    </source>
</evidence>
<dbReference type="SUPFAM" id="SSF53067">
    <property type="entry name" value="Actin-like ATPase domain"/>
    <property type="match status" value="2"/>
</dbReference>
<dbReference type="NCBIfam" id="TIGR01174">
    <property type="entry name" value="ftsA"/>
    <property type="match status" value="1"/>
</dbReference>
<dbReference type="PANTHER" id="PTHR32432">
    <property type="entry name" value="CELL DIVISION PROTEIN FTSA-RELATED"/>
    <property type="match status" value="1"/>
</dbReference>
<dbReference type="Pfam" id="PF02491">
    <property type="entry name" value="SHS2_FTSA"/>
    <property type="match status" value="1"/>
</dbReference>
<keyword evidence="3 5" id="KW-0472">Membrane</keyword>
<evidence type="ECO:0000256" key="6">
    <source>
        <dbReference type="PIRNR" id="PIRNR003101"/>
    </source>
</evidence>
<dbReference type="GO" id="GO:0009898">
    <property type="term" value="C:cytoplasmic side of plasma membrane"/>
    <property type="evidence" value="ECO:0007669"/>
    <property type="project" value="UniProtKB-UniRule"/>
</dbReference>
<evidence type="ECO:0000313" key="8">
    <source>
        <dbReference type="EMBL" id="OGH67414.1"/>
    </source>
</evidence>
<evidence type="ECO:0000256" key="1">
    <source>
        <dbReference type="ARBA" id="ARBA00022475"/>
    </source>
</evidence>
<dbReference type="GO" id="GO:0032153">
    <property type="term" value="C:cell division site"/>
    <property type="evidence" value="ECO:0007669"/>
    <property type="project" value="UniProtKB-UniRule"/>
</dbReference>
<dbReference type="STRING" id="1798680.A3J66_02465"/>
<comment type="caution">
    <text evidence="8">The sequence shown here is derived from an EMBL/GenBank/DDBJ whole genome shotgun (WGS) entry which is preliminary data.</text>
</comment>
<keyword evidence="1 5" id="KW-1003">Cell membrane</keyword>
<keyword evidence="2 5" id="KW-0132">Cell division</keyword>
<evidence type="ECO:0000256" key="2">
    <source>
        <dbReference type="ARBA" id="ARBA00022618"/>
    </source>
</evidence>
<comment type="subunit">
    <text evidence="5">Self-interacts. Interacts with FtsZ.</text>
</comment>
<comment type="function">
    <text evidence="5 6">Cell division protein that is involved in the assembly of the Z ring. May serve as a membrane anchor for the Z ring.</text>
</comment>
<dbReference type="Proteomes" id="UP000176282">
    <property type="component" value="Unassembled WGS sequence"/>
</dbReference>
<proteinExistence type="inferred from homology"/>
<dbReference type="CDD" id="cd24048">
    <property type="entry name" value="ASKHA_NBD_FtsA"/>
    <property type="match status" value="1"/>
</dbReference>
<name>A0A1F6M6Z3_9BACT</name>
<dbReference type="AlphaFoldDB" id="A0A1F6M6Z3"/>
<gene>
    <name evidence="5" type="primary">ftsA</name>
    <name evidence="8" type="ORF">A3J66_02465</name>
</gene>
<comment type="subcellular location">
    <subcellularLocation>
        <location evidence="5">Cell membrane</location>
        <topology evidence="5">Peripheral membrane protein</topology>
        <orientation evidence="5">Cytoplasmic side</orientation>
    </subcellularLocation>
    <text evidence="5">Localizes to the Z ring in an FtsZ-dependent manner. Targeted to the membrane through a conserved C-terminal amphipathic helix.</text>
</comment>
<reference evidence="8 9" key="1">
    <citation type="journal article" date="2016" name="Nat. Commun.">
        <title>Thousands of microbial genomes shed light on interconnected biogeochemical processes in an aquifer system.</title>
        <authorList>
            <person name="Anantharaman K."/>
            <person name="Brown C.T."/>
            <person name="Hug L.A."/>
            <person name="Sharon I."/>
            <person name="Castelle C.J."/>
            <person name="Probst A.J."/>
            <person name="Thomas B.C."/>
            <person name="Singh A."/>
            <person name="Wilkins M.J."/>
            <person name="Karaoz U."/>
            <person name="Brodie E.L."/>
            <person name="Williams K.H."/>
            <person name="Hubbard S.S."/>
            <person name="Banfield J.F."/>
        </authorList>
    </citation>
    <scope>NUCLEOTIDE SEQUENCE [LARGE SCALE GENOMIC DNA]</scope>
</reference>
<evidence type="ECO:0000259" key="7">
    <source>
        <dbReference type="SMART" id="SM00842"/>
    </source>
</evidence>
<evidence type="ECO:0000313" key="9">
    <source>
        <dbReference type="Proteomes" id="UP000176282"/>
    </source>
</evidence>
<feature type="domain" description="SHS2" evidence="7">
    <location>
        <begin position="12"/>
        <end position="204"/>
    </location>
</feature>
<dbReference type="Gene3D" id="3.30.1490.110">
    <property type="match status" value="1"/>
</dbReference>
<organism evidence="8 9">
    <name type="scientific">Candidatus Magasanikbacteria bacterium RIFCSPHIGHO2_02_FULL_47_14</name>
    <dbReference type="NCBI Taxonomy" id="1798680"/>
    <lineage>
        <taxon>Bacteria</taxon>
        <taxon>Candidatus Magasanikiibacteriota</taxon>
    </lineage>
</organism>
<evidence type="ECO:0000256" key="4">
    <source>
        <dbReference type="ARBA" id="ARBA00023306"/>
    </source>
</evidence>
<dbReference type="Pfam" id="PF14450">
    <property type="entry name" value="FtsA"/>
    <property type="match status" value="1"/>
</dbReference>
<sequence>MARTRGNTSEIITGLDIGSTGIRVAVGQYTEDQSGTADLQIIGTAEVGSSGIQKGVIVSIEEAVSAVSHVLEEAERLIGVPIEHGWVGISGTQILSQGSRGVVAVAKSDGEISGEDVMRVIDAAQTVAAPLNYEVLHVLPKHFTVDGQMGLKDPVGMTGVRLEVDAQIIYGATPYIKNVTKAIYRTGIEIDDLVVSILATADVVATQKQKELGVVVVDIGGSTTSVVVYEEGNSIHMGMIPIGSNHITNDLALGLQTPIEVAERLKIAYGDCLPHDIKKQEMIDLSEFGASAEVVSKKFVAEIIYARVSELLDKVNEELTKINRQALLPAGVLFTGGGAKLHGLIDVAREQLQMNAAYGFPRGLRSATEKINDLSYTPAIGLVSWGALSRDRGASVSRIRIPGGGDIGNRVKKLFKFLIP</sequence>
<dbReference type="HAMAP" id="MF_02033">
    <property type="entry name" value="FtsA"/>
    <property type="match status" value="1"/>
</dbReference>
<dbReference type="PIRSF" id="PIRSF003101">
    <property type="entry name" value="FtsA"/>
    <property type="match status" value="1"/>
</dbReference>
<dbReference type="InterPro" id="IPR003494">
    <property type="entry name" value="SHS2_FtsA"/>
</dbReference>
<accession>A0A1F6M6Z3</accession>
<dbReference type="SMART" id="SM00842">
    <property type="entry name" value="FtsA"/>
    <property type="match status" value="1"/>
</dbReference>
<dbReference type="PANTHER" id="PTHR32432:SF4">
    <property type="entry name" value="CELL DIVISION PROTEIN FTSA"/>
    <property type="match status" value="1"/>
</dbReference>
<dbReference type="GO" id="GO:0043093">
    <property type="term" value="P:FtsZ-dependent cytokinesis"/>
    <property type="evidence" value="ECO:0007669"/>
    <property type="project" value="UniProtKB-UniRule"/>
</dbReference>
<dbReference type="InterPro" id="IPR020823">
    <property type="entry name" value="Cell_div_FtsA"/>
</dbReference>
<evidence type="ECO:0000256" key="3">
    <source>
        <dbReference type="ARBA" id="ARBA00023136"/>
    </source>
</evidence>
<dbReference type="Gene3D" id="3.30.420.40">
    <property type="match status" value="1"/>
</dbReference>
<keyword evidence="4 5" id="KW-0131">Cell cycle</keyword>
<protein>
    <recommendedName>
        <fullName evidence="5 6">Cell division protein FtsA</fullName>
    </recommendedName>
</protein>
<dbReference type="InterPro" id="IPR050696">
    <property type="entry name" value="FtsA/MreB"/>
</dbReference>
<dbReference type="InterPro" id="IPR043129">
    <property type="entry name" value="ATPase_NBD"/>
</dbReference>
<dbReference type="EMBL" id="MFQB01000034">
    <property type="protein sequence ID" value="OGH67414.1"/>
    <property type="molecule type" value="Genomic_DNA"/>
</dbReference>